<dbReference type="SUPFAM" id="SSF57802">
    <property type="entry name" value="Rubredoxin-like"/>
    <property type="match status" value="1"/>
</dbReference>
<evidence type="ECO:0000313" key="4">
    <source>
        <dbReference type="Proteomes" id="UP000657177"/>
    </source>
</evidence>
<dbReference type="GO" id="GO:0005506">
    <property type="term" value="F:iron ion binding"/>
    <property type="evidence" value="ECO:0007669"/>
    <property type="project" value="InterPro"/>
</dbReference>
<dbReference type="InterPro" id="IPR048574">
    <property type="entry name" value="RUBY_RBDX"/>
</dbReference>
<dbReference type="AlphaFoldDB" id="A0A8J6LLF5"/>
<accession>A0A8J6LLF5</accession>
<dbReference type="InterPro" id="IPR024934">
    <property type="entry name" value="Rubredoxin-like_dom"/>
</dbReference>
<comment type="caution">
    <text evidence="3">The sequence shown here is derived from an EMBL/GenBank/DDBJ whole genome shotgun (WGS) entry which is preliminary data.</text>
</comment>
<organism evidence="3 4">
    <name type="scientific">Capillibacterium thermochitinicola</name>
    <dbReference type="NCBI Taxonomy" id="2699427"/>
    <lineage>
        <taxon>Bacteria</taxon>
        <taxon>Bacillati</taxon>
        <taxon>Bacillota</taxon>
        <taxon>Capillibacterium</taxon>
    </lineage>
</organism>
<dbReference type="Gene3D" id="2.20.28.10">
    <property type="match status" value="1"/>
</dbReference>
<dbReference type="PROSITE" id="PS50903">
    <property type="entry name" value="RUBREDOXIN_LIKE"/>
    <property type="match status" value="1"/>
</dbReference>
<dbReference type="RefSeq" id="WP_181338798.1">
    <property type="nucleotide sequence ID" value="NZ_JAAKDE010000003.1"/>
</dbReference>
<evidence type="ECO:0000256" key="1">
    <source>
        <dbReference type="ARBA" id="ARBA00001965"/>
    </source>
</evidence>
<reference evidence="3" key="1">
    <citation type="submission" date="2020-06" db="EMBL/GenBank/DDBJ databases">
        <title>Novel chitinolytic bacterium.</title>
        <authorList>
            <person name="Ungkulpasvich U."/>
            <person name="Kosugi A."/>
            <person name="Uke A."/>
        </authorList>
    </citation>
    <scope>NUCLEOTIDE SEQUENCE</scope>
    <source>
        <strain evidence="3">UUS1-1</strain>
    </source>
</reference>
<comment type="cofactor">
    <cofactor evidence="1">
        <name>Fe(3+)</name>
        <dbReference type="ChEBI" id="CHEBI:29034"/>
    </cofactor>
</comment>
<gene>
    <name evidence="3" type="ORF">G5B42_02140</name>
</gene>
<name>A0A8J6LLF5_9FIRM</name>
<dbReference type="CDD" id="cd00729">
    <property type="entry name" value="rubredoxin_SM"/>
    <property type="match status" value="1"/>
</dbReference>
<feature type="domain" description="Rubredoxin-like" evidence="2">
    <location>
        <begin position="1"/>
        <end position="35"/>
    </location>
</feature>
<dbReference type="Pfam" id="PF21349">
    <property type="entry name" value="RUBY_RBDX"/>
    <property type="match status" value="1"/>
</dbReference>
<dbReference type="Proteomes" id="UP000657177">
    <property type="component" value="Unassembled WGS sequence"/>
</dbReference>
<sequence length="111" mass="12303">MKKWQCGVCGYIHDGEQAPAACPKCGAAMEKFTEVPVEKSELIDRSRKTNQIYMELSALLEQVKELSEIGRDDELDPACVALFKKAIGYTVELQQAIKAELATHMGKGKWG</sequence>
<evidence type="ECO:0000259" key="2">
    <source>
        <dbReference type="PROSITE" id="PS50903"/>
    </source>
</evidence>
<protein>
    <submittedName>
        <fullName evidence="3">Rubredoxin</fullName>
    </submittedName>
</protein>
<evidence type="ECO:0000313" key="3">
    <source>
        <dbReference type="EMBL" id="MBA2132349.1"/>
    </source>
</evidence>
<keyword evidence="4" id="KW-1185">Reference proteome</keyword>
<dbReference type="EMBL" id="JAAKDE010000003">
    <property type="protein sequence ID" value="MBA2132349.1"/>
    <property type="molecule type" value="Genomic_DNA"/>
</dbReference>
<proteinExistence type="predicted"/>